<dbReference type="AlphaFoldDB" id="A0A158QWZ3"/>
<reference evidence="5" key="1">
    <citation type="submission" date="2016-04" db="UniProtKB">
        <authorList>
            <consortium name="WormBaseParasite"/>
        </authorList>
    </citation>
    <scope>IDENTIFICATION</scope>
</reference>
<feature type="region of interest" description="Disordered" evidence="2">
    <location>
        <begin position="205"/>
        <end position="306"/>
    </location>
</feature>
<dbReference type="WBParaSite" id="NBR_0000602301-mRNA-1">
    <property type="protein sequence ID" value="NBR_0000602301-mRNA-1"/>
    <property type="gene ID" value="NBR_0000602301"/>
</dbReference>
<feature type="region of interest" description="Disordered" evidence="2">
    <location>
        <begin position="15"/>
        <end position="47"/>
    </location>
</feature>
<organism evidence="5">
    <name type="scientific">Nippostrongylus brasiliensis</name>
    <name type="common">Rat hookworm</name>
    <dbReference type="NCBI Taxonomy" id="27835"/>
    <lineage>
        <taxon>Eukaryota</taxon>
        <taxon>Metazoa</taxon>
        <taxon>Ecdysozoa</taxon>
        <taxon>Nematoda</taxon>
        <taxon>Chromadorea</taxon>
        <taxon>Rhabditida</taxon>
        <taxon>Rhabditina</taxon>
        <taxon>Rhabditomorpha</taxon>
        <taxon>Strongyloidea</taxon>
        <taxon>Heligmosomidae</taxon>
        <taxon>Nippostrongylus</taxon>
    </lineage>
</organism>
<name>A0A158QWZ3_NIPBR</name>
<feature type="compositionally biased region" description="Basic and acidic residues" evidence="2">
    <location>
        <begin position="241"/>
        <end position="266"/>
    </location>
</feature>
<sequence length="461" mass="52411">MTTLSTYSDEAQLIEDVSAQSKTMPATKQPVGKRKQDEADANSKTTPMKRKRVVPAVNPSTNLWKEICKSGSEFFNKAQEYFDVAATNDNISLEDLDRRISPLQQAVQQEHQHALLTPLPSPIQKLLEAIQCSLRTTSKCLSITMENMKQALTNRMDEMEQEIHNIRAEIQPTNIEPLQRDIESVNQRITLLKEDIMKELRGIRKTHSQYSKRADATGPAEGIEDLDIVDSITDRSDDDSDSKSPRQEDSTVEEHPANRLARDQPKKTSTNTSVSSMALPRGKDREQNVGRTEGKSRKLRSNSPSEQCDHFNWTWISIATDARSYPNPVTRVKCTSPIWPVLDALIKTLKLLIDHVHKTTALLKKLRKCNMFKCSNNYYEQVSGLAMGQRLENIIVHFRSAHPLQTKSTVVKNMKEQYESYAMYSLVHILMFITSPALIFHCHLLSSLLRFFHVGCMSLNN</sequence>
<feature type="compositionally biased region" description="Basic and acidic residues" evidence="2">
    <location>
        <begin position="281"/>
        <end position="296"/>
    </location>
</feature>
<evidence type="ECO:0000313" key="5">
    <source>
        <dbReference type="WBParaSite" id="NBR_0000602301-mRNA-1"/>
    </source>
</evidence>
<dbReference type="SUPFAM" id="SSF58113">
    <property type="entry name" value="Apolipoprotein A-I"/>
    <property type="match status" value="1"/>
</dbReference>
<evidence type="ECO:0000256" key="1">
    <source>
        <dbReference type="SAM" id="Coils"/>
    </source>
</evidence>
<keyword evidence="4" id="KW-1185">Reference proteome</keyword>
<evidence type="ECO:0000256" key="2">
    <source>
        <dbReference type="SAM" id="MobiDB-lite"/>
    </source>
</evidence>
<accession>A0A158QWZ3</accession>
<dbReference type="Proteomes" id="UP000271162">
    <property type="component" value="Unassembled WGS sequence"/>
</dbReference>
<proteinExistence type="predicted"/>
<feature type="coiled-coil region" evidence="1">
    <location>
        <begin position="142"/>
        <end position="176"/>
    </location>
</feature>
<protein>
    <submittedName>
        <fullName evidence="5">Polyprotein</fullName>
    </submittedName>
</protein>
<evidence type="ECO:0000313" key="4">
    <source>
        <dbReference type="Proteomes" id="UP000271162"/>
    </source>
</evidence>
<evidence type="ECO:0000313" key="3">
    <source>
        <dbReference type="EMBL" id="VDL69613.1"/>
    </source>
</evidence>
<gene>
    <name evidence="3" type="ORF">NBR_LOCUS6024</name>
</gene>
<dbReference type="EMBL" id="UYSL01019771">
    <property type="protein sequence ID" value="VDL69613.1"/>
    <property type="molecule type" value="Genomic_DNA"/>
</dbReference>
<feature type="compositionally biased region" description="Polar residues" evidence="2">
    <location>
        <begin position="267"/>
        <end position="276"/>
    </location>
</feature>
<reference evidence="3 4" key="2">
    <citation type="submission" date="2018-11" db="EMBL/GenBank/DDBJ databases">
        <authorList>
            <consortium name="Pathogen Informatics"/>
        </authorList>
    </citation>
    <scope>NUCLEOTIDE SEQUENCE [LARGE SCALE GENOMIC DNA]</scope>
</reference>
<keyword evidence="1" id="KW-0175">Coiled coil</keyword>